<dbReference type="EMBL" id="KI925458">
    <property type="protein sequence ID" value="ETW81519.1"/>
    <property type="molecule type" value="Genomic_DNA"/>
</dbReference>
<feature type="transmembrane region" description="Helical" evidence="1">
    <location>
        <begin position="118"/>
        <end position="140"/>
    </location>
</feature>
<keyword evidence="3" id="KW-1185">Reference proteome</keyword>
<dbReference type="Proteomes" id="UP000030671">
    <property type="component" value="Unassembled WGS sequence"/>
</dbReference>
<feature type="transmembrane region" description="Helical" evidence="1">
    <location>
        <begin position="195"/>
        <end position="217"/>
    </location>
</feature>
<dbReference type="AlphaFoldDB" id="W4K6Z1"/>
<sequence>MFATSTSYIGLGLASTVYRIWVVLNSGDVAVSSPSSPLVTRILNAQMYLPIINFIVSDAIVIWRAWVLWERRVIVLLLPAIFFAGTIISAIISAVHDVDVKVSVSSNPDYKVVVLGKIVVWSLTIATNLLATLLVAWKAWQHRRVIKKNLGKETRRTRVEKILALLIESGFLYCIIWILYIAANFEVFGDVGRQIMMSIMVQITGIYPTLVVVLVSLQRTSLDETTNELLSRPQFATFGTHSIMTTTDSSTLSPSPDRLMSPLETLFAHETSKEGYVA</sequence>
<accession>W4K6Z1</accession>
<protein>
    <submittedName>
        <fullName evidence="2">Uncharacterized protein</fullName>
    </submittedName>
</protein>
<keyword evidence="1" id="KW-1133">Transmembrane helix</keyword>
<keyword evidence="1" id="KW-0472">Membrane</keyword>
<evidence type="ECO:0000256" key="1">
    <source>
        <dbReference type="SAM" id="Phobius"/>
    </source>
</evidence>
<reference evidence="2 3" key="1">
    <citation type="journal article" date="2012" name="New Phytol.">
        <title>Insight into trade-off between wood decay and parasitism from the genome of a fungal forest pathogen.</title>
        <authorList>
            <person name="Olson A."/>
            <person name="Aerts A."/>
            <person name="Asiegbu F."/>
            <person name="Belbahri L."/>
            <person name="Bouzid O."/>
            <person name="Broberg A."/>
            <person name="Canback B."/>
            <person name="Coutinho P.M."/>
            <person name="Cullen D."/>
            <person name="Dalman K."/>
            <person name="Deflorio G."/>
            <person name="van Diepen L.T."/>
            <person name="Dunand C."/>
            <person name="Duplessis S."/>
            <person name="Durling M."/>
            <person name="Gonthier P."/>
            <person name="Grimwood J."/>
            <person name="Fossdal C.G."/>
            <person name="Hansson D."/>
            <person name="Henrissat B."/>
            <person name="Hietala A."/>
            <person name="Himmelstrand K."/>
            <person name="Hoffmeister D."/>
            <person name="Hogberg N."/>
            <person name="James T.Y."/>
            <person name="Karlsson M."/>
            <person name="Kohler A."/>
            <person name="Kues U."/>
            <person name="Lee Y.H."/>
            <person name="Lin Y.C."/>
            <person name="Lind M."/>
            <person name="Lindquist E."/>
            <person name="Lombard V."/>
            <person name="Lucas S."/>
            <person name="Lunden K."/>
            <person name="Morin E."/>
            <person name="Murat C."/>
            <person name="Park J."/>
            <person name="Raffaello T."/>
            <person name="Rouze P."/>
            <person name="Salamov A."/>
            <person name="Schmutz J."/>
            <person name="Solheim H."/>
            <person name="Stahlberg J."/>
            <person name="Velez H."/>
            <person name="de Vries R.P."/>
            <person name="Wiebenga A."/>
            <person name="Woodward S."/>
            <person name="Yakovlev I."/>
            <person name="Garbelotto M."/>
            <person name="Martin F."/>
            <person name="Grigoriev I.V."/>
            <person name="Stenlid J."/>
        </authorList>
    </citation>
    <scope>NUCLEOTIDE SEQUENCE [LARGE SCALE GENOMIC DNA]</scope>
    <source>
        <strain evidence="2 3">TC 32-1</strain>
    </source>
</reference>
<dbReference type="InParanoid" id="W4K6Z1"/>
<name>W4K6Z1_HETIT</name>
<dbReference type="GeneID" id="20672772"/>
<dbReference type="KEGG" id="hir:HETIRDRAFT_409415"/>
<feature type="transmembrane region" description="Helical" evidence="1">
    <location>
        <begin position="73"/>
        <end position="98"/>
    </location>
</feature>
<keyword evidence="1" id="KW-0812">Transmembrane</keyword>
<dbReference type="OrthoDB" id="3214103at2759"/>
<feature type="transmembrane region" description="Helical" evidence="1">
    <location>
        <begin position="161"/>
        <end position="183"/>
    </location>
</feature>
<evidence type="ECO:0000313" key="3">
    <source>
        <dbReference type="Proteomes" id="UP000030671"/>
    </source>
</evidence>
<proteinExistence type="predicted"/>
<organism evidence="2 3">
    <name type="scientific">Heterobasidion irregulare (strain TC 32-1)</name>
    <dbReference type="NCBI Taxonomy" id="747525"/>
    <lineage>
        <taxon>Eukaryota</taxon>
        <taxon>Fungi</taxon>
        <taxon>Dikarya</taxon>
        <taxon>Basidiomycota</taxon>
        <taxon>Agaricomycotina</taxon>
        <taxon>Agaricomycetes</taxon>
        <taxon>Russulales</taxon>
        <taxon>Bondarzewiaceae</taxon>
        <taxon>Heterobasidion</taxon>
        <taxon>Heterobasidion annosum species complex</taxon>
    </lineage>
</organism>
<dbReference type="RefSeq" id="XP_009546158.1">
    <property type="nucleotide sequence ID" value="XM_009547863.1"/>
</dbReference>
<dbReference type="HOGENOM" id="CLU_044614_3_1_1"/>
<feature type="transmembrane region" description="Helical" evidence="1">
    <location>
        <begin position="7"/>
        <end position="27"/>
    </location>
</feature>
<evidence type="ECO:0000313" key="2">
    <source>
        <dbReference type="EMBL" id="ETW81519.1"/>
    </source>
</evidence>
<gene>
    <name evidence="2" type="ORF">HETIRDRAFT_409415</name>
</gene>
<feature type="transmembrane region" description="Helical" evidence="1">
    <location>
        <begin position="47"/>
        <end position="66"/>
    </location>
</feature>